<keyword evidence="3" id="KW-1185">Reference proteome</keyword>
<feature type="transmembrane region" description="Helical" evidence="1">
    <location>
        <begin position="552"/>
        <end position="570"/>
    </location>
</feature>
<evidence type="ECO:0000313" key="3">
    <source>
        <dbReference type="Proteomes" id="UP000730482"/>
    </source>
</evidence>
<reference evidence="2 3" key="1">
    <citation type="submission" date="2020-02" db="EMBL/GenBank/DDBJ databases">
        <title>Acidophilic actinobacteria isolated from forest soil.</title>
        <authorList>
            <person name="Golinska P."/>
        </authorList>
    </citation>
    <scope>NUCLEOTIDE SEQUENCE [LARGE SCALE GENOMIC DNA]</scope>
    <source>
        <strain evidence="2 3">NL8</strain>
    </source>
</reference>
<name>A0ABS5L850_9ACTN</name>
<organism evidence="2 3">
    <name type="scientific">Catenulispora pinistramenti</name>
    <dbReference type="NCBI Taxonomy" id="2705254"/>
    <lineage>
        <taxon>Bacteria</taxon>
        <taxon>Bacillati</taxon>
        <taxon>Actinomycetota</taxon>
        <taxon>Actinomycetes</taxon>
        <taxon>Catenulisporales</taxon>
        <taxon>Catenulisporaceae</taxon>
        <taxon>Catenulispora</taxon>
    </lineage>
</organism>
<comment type="caution">
    <text evidence="2">The sequence shown here is derived from an EMBL/GenBank/DDBJ whole genome shotgun (WGS) entry which is preliminary data.</text>
</comment>
<proteinExistence type="predicted"/>
<dbReference type="EMBL" id="JAAFYZ010000397">
    <property type="protein sequence ID" value="MBS2554546.1"/>
    <property type="molecule type" value="Genomic_DNA"/>
</dbReference>
<gene>
    <name evidence="2" type="ORF">KGQ19_47605</name>
</gene>
<feature type="transmembrane region" description="Helical" evidence="1">
    <location>
        <begin position="582"/>
        <end position="603"/>
    </location>
</feature>
<protein>
    <recommendedName>
        <fullName evidence="4">Membrane-associated oxidoreductase</fullName>
    </recommendedName>
</protein>
<keyword evidence="1" id="KW-1133">Transmembrane helix</keyword>
<accession>A0ABS5L850</accession>
<feature type="transmembrane region" description="Helical" evidence="1">
    <location>
        <begin position="521"/>
        <end position="540"/>
    </location>
</feature>
<dbReference type="RefSeq" id="WP_212022114.1">
    <property type="nucleotide sequence ID" value="NZ_JAAFYZ010000397.1"/>
</dbReference>
<evidence type="ECO:0000313" key="2">
    <source>
        <dbReference type="EMBL" id="MBS2554546.1"/>
    </source>
</evidence>
<keyword evidence="1" id="KW-0472">Membrane</keyword>
<keyword evidence="1" id="KW-0812">Transmembrane</keyword>
<evidence type="ECO:0000256" key="1">
    <source>
        <dbReference type="SAM" id="Phobius"/>
    </source>
</evidence>
<dbReference type="Proteomes" id="UP000730482">
    <property type="component" value="Unassembled WGS sequence"/>
</dbReference>
<evidence type="ECO:0008006" key="4">
    <source>
        <dbReference type="Google" id="ProtNLM"/>
    </source>
</evidence>
<sequence>MRPTGLSDSEQQVRKDFLNGSRTSFAVGDPAVDDPAAGAAWGPERTLHAEFVRRLIEEAGDRRAPLRVVGARVAGRLDLEYLELGYSLSFADCYFEDDLDLHDTRLRRLNLRGTRLAGLNASLARVEATMVLHKTRIEGRVRLDHAEIGGELLITDAVLRNPGDVALRAERVRVGGDLMLWGTTIEGGAVLRDARAVGVMSLERATLSHPGGMALDAARLQVGSDLIGGDLHAEGKIRFSGADIKGLLRLANAKLSNPGDTALEAYQAKIGADVQFYRGFEADGLVRVTGARIEGHVRFDGATLHGDGKAALDAQYAEIGGSMRCQGMRAAGEVRFTNARVANDVDFRGAVVTLPGSGVGASAGAPGPAASTAGTTNSAANSAAPELLLLGNLRAGELSLRFAAPPAGGIHLANAQVGVLNDDPAAWAPRFCLDGFVYDRITEPGPVAARIAWLARESGGYRPGPYEQLATVYRRQGLDGEARRVLLAKQRARRRTLSLAARPWGFVQDATVGYGYRPERALGWLAALLIAGCVVFGVHHPVPLGPDKAPPFNALIYSLDLLLPVINFGQGHAYTATGGYQWLAYLLTAAGWILATTIAAGVARAVNRA</sequence>